<evidence type="ECO:0000313" key="1">
    <source>
        <dbReference type="Proteomes" id="UP000035642"/>
    </source>
</evidence>
<dbReference type="WBParaSite" id="ACAC_0001004001-mRNA-1">
    <property type="protein sequence ID" value="ACAC_0001004001-mRNA-1"/>
    <property type="gene ID" value="ACAC_0001004001"/>
</dbReference>
<accession>A0A0K0DG72</accession>
<dbReference type="STRING" id="6313.A0A0K0DG72"/>
<sequence length="403" mass="45867">MDFAYHPWQAIMISLAGMGHRPLRPRNQDTPPWTPEQCARFRQVLESFELLKTRTVELFGIPKGYTDTSPDGGISIAALSAAECCGRVQSRRVADASKSSSFSNTAERKLPSLEEIPRFRRTFPSDWRSGPSKNDRLSFENAKLWEDWSPLKARVPPIEVKWLDDHGYYTSENGYLVNIEGSQTQSPYEFYARPIKRERITTIQSETERTESAGDLELRDDIQLQSECDAMLSANEELRKYSVILDSFYSLAVNRSPIEKNQCAAWLKENVRVFAICGCSEERGAFTGQWQRVELCMYGVKPSTVSGGLEWEEGAKVVWRELLREDLPVVIWIPKRLNSADDSRVLPADEPAWRRPGVIFIQSMKVCGEDTSILEKFSDAALCPNNGLLCDDVPRVWDYDSFP</sequence>
<protein>
    <submittedName>
        <fullName evidence="2">Uncharacterized protein</fullName>
    </submittedName>
</protein>
<organism evidence="1 2">
    <name type="scientific">Angiostrongylus cantonensis</name>
    <name type="common">Rat lungworm</name>
    <dbReference type="NCBI Taxonomy" id="6313"/>
    <lineage>
        <taxon>Eukaryota</taxon>
        <taxon>Metazoa</taxon>
        <taxon>Ecdysozoa</taxon>
        <taxon>Nematoda</taxon>
        <taxon>Chromadorea</taxon>
        <taxon>Rhabditida</taxon>
        <taxon>Rhabditina</taxon>
        <taxon>Rhabditomorpha</taxon>
        <taxon>Strongyloidea</taxon>
        <taxon>Metastrongylidae</taxon>
        <taxon>Angiostrongylus</taxon>
    </lineage>
</organism>
<dbReference type="Proteomes" id="UP000035642">
    <property type="component" value="Unassembled WGS sequence"/>
</dbReference>
<proteinExistence type="predicted"/>
<evidence type="ECO:0000313" key="2">
    <source>
        <dbReference type="WBParaSite" id="ACAC_0001004001-mRNA-1"/>
    </source>
</evidence>
<keyword evidence="1" id="KW-1185">Reference proteome</keyword>
<name>A0A0K0DG72_ANGCA</name>
<dbReference type="AlphaFoldDB" id="A0A0K0DG72"/>
<reference evidence="2" key="2">
    <citation type="submission" date="2017-02" db="UniProtKB">
        <authorList>
            <consortium name="WormBaseParasite"/>
        </authorList>
    </citation>
    <scope>IDENTIFICATION</scope>
</reference>
<reference evidence="1" key="1">
    <citation type="submission" date="2012-09" db="EMBL/GenBank/DDBJ databases">
        <authorList>
            <person name="Martin A.A."/>
        </authorList>
    </citation>
    <scope>NUCLEOTIDE SEQUENCE</scope>
</reference>